<sequence>MARTLSVWAHHGPRIDLGPPIRLSSLSTKEARIDIPYLMRQSRICGATDPRDKVYGLYGIMAEYGVVLPAPDYRLSKEEVFWQLTAAVMRETGGLGLLALVTGSGTMPGVPSWVPDHAEGLKLGDLTFTKHVADERMEGGAAGRTEGVFDFHHDSDVGGSRERRVLSVTGAMAVDGIAMASDKTIWHPSGDVLDVQDSLLMNLEEGYEQTVRAYRDWLRIILSGGLVWKRTIVMGEQGRGRKGKTIPAEHIYMLSGRR</sequence>
<gene>
    <name evidence="1" type="ORF">B0T17DRAFT_305624</name>
</gene>
<accession>A0AA39WUK3</accession>
<reference evidence="1" key="1">
    <citation type="submission" date="2023-06" db="EMBL/GenBank/DDBJ databases">
        <title>Genome-scale phylogeny and comparative genomics of the fungal order Sordariales.</title>
        <authorList>
            <consortium name="Lawrence Berkeley National Laboratory"/>
            <person name="Hensen N."/>
            <person name="Bonometti L."/>
            <person name="Westerberg I."/>
            <person name="Brannstrom I.O."/>
            <person name="Guillou S."/>
            <person name="Cros-Aarteil S."/>
            <person name="Calhoun S."/>
            <person name="Haridas S."/>
            <person name="Kuo A."/>
            <person name="Mondo S."/>
            <person name="Pangilinan J."/>
            <person name="Riley R."/>
            <person name="LaButti K."/>
            <person name="Andreopoulos B."/>
            <person name="Lipzen A."/>
            <person name="Chen C."/>
            <person name="Yanf M."/>
            <person name="Daum C."/>
            <person name="Ng V."/>
            <person name="Clum A."/>
            <person name="Steindorff A."/>
            <person name="Ohm R."/>
            <person name="Martin F."/>
            <person name="Silar P."/>
            <person name="Natvig D."/>
            <person name="Lalanne C."/>
            <person name="Gautier V."/>
            <person name="Ament-velasquez S.L."/>
            <person name="Kruys A."/>
            <person name="Hutchinson M.I."/>
            <person name="Powell A.J."/>
            <person name="Barry K."/>
            <person name="Miller A.N."/>
            <person name="Grigoriev I.V."/>
            <person name="Debuchy R."/>
            <person name="Gladieux P."/>
            <person name="Thoren M.H."/>
            <person name="Johannesson H."/>
        </authorList>
    </citation>
    <scope>NUCLEOTIDE SEQUENCE</scope>
    <source>
        <strain evidence="1">SMH3391-2</strain>
    </source>
</reference>
<protein>
    <submittedName>
        <fullName evidence="1">Uncharacterized protein</fullName>
    </submittedName>
</protein>
<evidence type="ECO:0000313" key="2">
    <source>
        <dbReference type="Proteomes" id="UP001174934"/>
    </source>
</evidence>
<dbReference type="EMBL" id="JAULSR010000004">
    <property type="protein sequence ID" value="KAK0621836.1"/>
    <property type="molecule type" value="Genomic_DNA"/>
</dbReference>
<proteinExistence type="predicted"/>
<evidence type="ECO:0000313" key="1">
    <source>
        <dbReference type="EMBL" id="KAK0621836.1"/>
    </source>
</evidence>
<keyword evidence="2" id="KW-1185">Reference proteome</keyword>
<dbReference type="InterPro" id="IPR052895">
    <property type="entry name" value="HetReg/Transcr_Mod"/>
</dbReference>
<dbReference type="Proteomes" id="UP001174934">
    <property type="component" value="Unassembled WGS sequence"/>
</dbReference>
<comment type="caution">
    <text evidence="1">The sequence shown here is derived from an EMBL/GenBank/DDBJ whole genome shotgun (WGS) entry which is preliminary data.</text>
</comment>
<name>A0AA39WUK3_9PEZI</name>
<dbReference type="AlphaFoldDB" id="A0AA39WUK3"/>
<dbReference type="PANTHER" id="PTHR24148">
    <property type="entry name" value="ANKYRIN REPEAT DOMAIN-CONTAINING PROTEIN 39 HOMOLOG-RELATED"/>
    <property type="match status" value="1"/>
</dbReference>
<organism evidence="1 2">
    <name type="scientific">Bombardia bombarda</name>
    <dbReference type="NCBI Taxonomy" id="252184"/>
    <lineage>
        <taxon>Eukaryota</taxon>
        <taxon>Fungi</taxon>
        <taxon>Dikarya</taxon>
        <taxon>Ascomycota</taxon>
        <taxon>Pezizomycotina</taxon>
        <taxon>Sordariomycetes</taxon>
        <taxon>Sordariomycetidae</taxon>
        <taxon>Sordariales</taxon>
        <taxon>Lasiosphaeriaceae</taxon>
        <taxon>Bombardia</taxon>
    </lineage>
</organism>
<dbReference type="PANTHER" id="PTHR24148:SF82">
    <property type="entry name" value="HETEROKARYON INCOMPATIBILITY DOMAIN-CONTAINING PROTEIN"/>
    <property type="match status" value="1"/>
</dbReference>